<dbReference type="InterPro" id="IPR008754">
    <property type="entry name" value="Peptidase_M43"/>
</dbReference>
<dbReference type="AlphaFoldDB" id="A0AAE4MJQ6"/>
<dbReference type="Gene3D" id="3.40.390.10">
    <property type="entry name" value="Collagenase (Catalytic Domain)"/>
    <property type="match status" value="1"/>
</dbReference>
<evidence type="ECO:0000313" key="3">
    <source>
        <dbReference type="Proteomes" id="UP001271789"/>
    </source>
</evidence>
<comment type="caution">
    <text evidence="2">The sequence shown here is derived from an EMBL/GenBank/DDBJ whole genome shotgun (WGS) entry which is preliminary data.</text>
</comment>
<dbReference type="InterPro" id="IPR024079">
    <property type="entry name" value="MetalloPept_cat_dom_sf"/>
</dbReference>
<reference evidence="2" key="1">
    <citation type="submission" date="2023-06" db="EMBL/GenBank/DDBJ databases">
        <title>Genome sequence of Methanosarcinaceae archaeon Ag5.</title>
        <authorList>
            <person name="Protasov E."/>
            <person name="Platt K."/>
            <person name="Poehlein A."/>
            <person name="Daniel R."/>
            <person name="Brune A."/>
        </authorList>
    </citation>
    <scope>NUCLEOTIDE SEQUENCE</scope>
    <source>
        <strain evidence="2">Ag5</strain>
    </source>
</reference>
<name>A0AAE4MJQ6_9EURY</name>
<organism evidence="2 3">
    <name type="scientific">Methanolapillus africanus</name>
    <dbReference type="NCBI Taxonomy" id="3028297"/>
    <lineage>
        <taxon>Archaea</taxon>
        <taxon>Methanobacteriati</taxon>
        <taxon>Methanobacteriota</taxon>
        <taxon>Stenosarchaea group</taxon>
        <taxon>Methanomicrobia</taxon>
        <taxon>Methanosarcinales</taxon>
        <taxon>Methanosarcinaceae</taxon>
        <taxon>Methanolapillus</taxon>
    </lineage>
</organism>
<dbReference type="PROSITE" id="PS51257">
    <property type="entry name" value="PROKAR_LIPOPROTEIN"/>
    <property type="match status" value="1"/>
</dbReference>
<dbReference type="RefSeq" id="WP_338099826.1">
    <property type="nucleotide sequence ID" value="NZ_JAWDKD010000019.1"/>
</dbReference>
<dbReference type="SUPFAM" id="SSF55486">
    <property type="entry name" value="Metalloproteases ('zincins'), catalytic domain"/>
    <property type="match status" value="1"/>
</dbReference>
<evidence type="ECO:0000259" key="1">
    <source>
        <dbReference type="Pfam" id="PF05572"/>
    </source>
</evidence>
<evidence type="ECO:0000313" key="2">
    <source>
        <dbReference type="EMBL" id="MDV0447389.1"/>
    </source>
</evidence>
<accession>A0AAE4MJQ6</accession>
<gene>
    <name evidence="2" type="ORF">MsAg5_12770</name>
</gene>
<dbReference type="Proteomes" id="UP001271789">
    <property type="component" value="Unassembled WGS sequence"/>
</dbReference>
<dbReference type="GO" id="GO:0008237">
    <property type="term" value="F:metallopeptidase activity"/>
    <property type="evidence" value="ECO:0007669"/>
    <property type="project" value="InterPro"/>
</dbReference>
<sequence>MKMKFKIIFISLAILLITNVASACSYHMPLGDDAVDWGRGIQWGGNTTYISQWNSSVSTWNAMGKVAISKDTWSTIEDLYLVDVNSPGVNIPSGYANSTRSANGTPYIQLNTALMGTYTSAEKQKCLTHELGHALGINEININGNIMCQGRSSQTSLGIKDKDVYRCIWG</sequence>
<keyword evidence="3" id="KW-1185">Reference proteome</keyword>
<dbReference type="Pfam" id="PF05572">
    <property type="entry name" value="Peptidase_M43"/>
    <property type="match status" value="1"/>
</dbReference>
<proteinExistence type="predicted"/>
<protein>
    <recommendedName>
        <fullName evidence="1">Peptidase M43 pregnancy-associated plasma-A domain-containing protein</fullName>
    </recommendedName>
</protein>
<dbReference type="EMBL" id="JAWDKD010000019">
    <property type="protein sequence ID" value="MDV0447389.1"/>
    <property type="molecule type" value="Genomic_DNA"/>
</dbReference>
<feature type="domain" description="Peptidase M43 pregnancy-associated plasma-A" evidence="1">
    <location>
        <begin position="69"/>
        <end position="150"/>
    </location>
</feature>